<dbReference type="GO" id="GO:1902758">
    <property type="term" value="P:bis(molybdopterin guanine dinucleotide)molybdenum biosynthetic process"/>
    <property type="evidence" value="ECO:0007669"/>
    <property type="project" value="TreeGrafter"/>
</dbReference>
<evidence type="ECO:0000256" key="6">
    <source>
        <dbReference type="ARBA" id="ARBA00023134"/>
    </source>
</evidence>
<dbReference type="EC" id="2.7.7.77" evidence="8"/>
<dbReference type="NCBIfam" id="TIGR02665">
    <property type="entry name" value="molyb_mobA"/>
    <property type="match status" value="1"/>
</dbReference>
<dbReference type="SUPFAM" id="SSF53448">
    <property type="entry name" value="Nucleotide-diphospho-sugar transferases"/>
    <property type="match status" value="1"/>
</dbReference>
<accession>A0A368L3T6</accession>
<feature type="binding site" evidence="8">
    <location>
        <position position="114"/>
    </location>
    <ligand>
        <name>Mg(2+)</name>
        <dbReference type="ChEBI" id="CHEBI:18420"/>
    </ligand>
</feature>
<comment type="cofactor">
    <cofactor evidence="8">
        <name>Mg(2+)</name>
        <dbReference type="ChEBI" id="CHEBI:18420"/>
    </cofactor>
</comment>
<dbReference type="Pfam" id="PF12804">
    <property type="entry name" value="NTP_transf_3"/>
    <property type="match status" value="1"/>
</dbReference>
<evidence type="ECO:0000256" key="8">
    <source>
        <dbReference type="HAMAP-Rule" id="MF_00316"/>
    </source>
</evidence>
<evidence type="ECO:0000259" key="9">
    <source>
        <dbReference type="Pfam" id="PF12804"/>
    </source>
</evidence>
<protein>
    <recommendedName>
        <fullName evidence="8">Molybdenum cofactor guanylyltransferase</fullName>
        <shortName evidence="8">MoCo guanylyltransferase</shortName>
        <ecNumber evidence="8">2.7.7.77</ecNumber>
    </recommendedName>
    <alternativeName>
        <fullName evidence="8">GTP:molybdopterin guanylyltransferase</fullName>
    </alternativeName>
    <alternativeName>
        <fullName evidence="8">Mo-MPT guanylyltransferase</fullName>
    </alternativeName>
    <alternativeName>
        <fullName evidence="8">Molybdopterin guanylyltransferase</fullName>
    </alternativeName>
    <alternativeName>
        <fullName evidence="8">Molybdopterin-guanine dinucleotide synthase</fullName>
        <shortName evidence="8">MGD synthase</shortName>
    </alternativeName>
</protein>
<dbReference type="InterPro" id="IPR029044">
    <property type="entry name" value="Nucleotide-diphossugar_trans"/>
</dbReference>
<comment type="caution">
    <text evidence="10">The sequence shown here is derived from an EMBL/GenBank/DDBJ whole genome shotgun (WGS) entry which is preliminary data.</text>
</comment>
<dbReference type="GO" id="GO:0005525">
    <property type="term" value="F:GTP binding"/>
    <property type="evidence" value="ECO:0007669"/>
    <property type="project" value="UniProtKB-UniRule"/>
</dbReference>
<dbReference type="Proteomes" id="UP000252357">
    <property type="component" value="Unassembled WGS sequence"/>
</dbReference>
<dbReference type="PANTHER" id="PTHR19136:SF81">
    <property type="entry name" value="MOLYBDENUM COFACTOR GUANYLYLTRANSFERASE"/>
    <property type="match status" value="1"/>
</dbReference>
<dbReference type="PANTHER" id="PTHR19136">
    <property type="entry name" value="MOLYBDENUM COFACTOR GUANYLYLTRANSFERASE"/>
    <property type="match status" value="1"/>
</dbReference>
<dbReference type="CDD" id="cd02503">
    <property type="entry name" value="MobA"/>
    <property type="match status" value="1"/>
</dbReference>
<dbReference type="RefSeq" id="WP_114402334.1">
    <property type="nucleotide sequence ID" value="NZ_QPGB01000002.1"/>
</dbReference>
<evidence type="ECO:0000256" key="3">
    <source>
        <dbReference type="ARBA" id="ARBA00022723"/>
    </source>
</evidence>
<keyword evidence="2 8" id="KW-0808">Transferase</keyword>
<keyword evidence="10" id="KW-0548">Nucleotidyltransferase</keyword>
<organism evidence="10 11">
    <name type="scientific">Parvibium lacunae</name>
    <dbReference type="NCBI Taxonomy" id="1888893"/>
    <lineage>
        <taxon>Bacteria</taxon>
        <taxon>Pseudomonadati</taxon>
        <taxon>Pseudomonadota</taxon>
        <taxon>Betaproteobacteria</taxon>
        <taxon>Burkholderiales</taxon>
        <taxon>Alcaligenaceae</taxon>
        <taxon>Parvibium</taxon>
    </lineage>
</organism>
<feature type="binding site" evidence="8">
    <location>
        <position position="25"/>
    </location>
    <ligand>
        <name>GTP</name>
        <dbReference type="ChEBI" id="CHEBI:37565"/>
    </ligand>
</feature>
<evidence type="ECO:0000313" key="10">
    <source>
        <dbReference type="EMBL" id="RCS58251.1"/>
    </source>
</evidence>
<dbReference type="GO" id="GO:0005737">
    <property type="term" value="C:cytoplasm"/>
    <property type="evidence" value="ECO:0007669"/>
    <property type="project" value="UniProtKB-SubCell"/>
</dbReference>
<dbReference type="AlphaFoldDB" id="A0A368L3T6"/>
<feature type="domain" description="MobA-like NTP transferase" evidence="9">
    <location>
        <begin position="9"/>
        <end position="172"/>
    </location>
</feature>
<keyword evidence="6 8" id="KW-0342">GTP-binding</keyword>
<dbReference type="GO" id="GO:0061603">
    <property type="term" value="F:molybdenum cofactor guanylyltransferase activity"/>
    <property type="evidence" value="ECO:0007669"/>
    <property type="project" value="UniProtKB-EC"/>
</dbReference>
<evidence type="ECO:0000256" key="5">
    <source>
        <dbReference type="ARBA" id="ARBA00022842"/>
    </source>
</evidence>
<dbReference type="InterPro" id="IPR025877">
    <property type="entry name" value="MobA-like_NTP_Trfase"/>
</dbReference>
<evidence type="ECO:0000256" key="4">
    <source>
        <dbReference type="ARBA" id="ARBA00022741"/>
    </source>
</evidence>
<gene>
    <name evidence="8 10" type="primary">mobA</name>
    <name evidence="10" type="ORF">DU000_05350</name>
</gene>
<keyword evidence="1 8" id="KW-0963">Cytoplasm</keyword>
<comment type="caution">
    <text evidence="8">Lacks conserved residue(s) required for the propagation of feature annotation.</text>
</comment>
<keyword evidence="11" id="KW-1185">Reference proteome</keyword>
<comment type="catalytic activity">
    <reaction evidence="8">
        <text>Mo-molybdopterin + GTP + H(+) = Mo-molybdopterin guanine dinucleotide + diphosphate</text>
        <dbReference type="Rhea" id="RHEA:34243"/>
        <dbReference type="ChEBI" id="CHEBI:15378"/>
        <dbReference type="ChEBI" id="CHEBI:33019"/>
        <dbReference type="ChEBI" id="CHEBI:37565"/>
        <dbReference type="ChEBI" id="CHEBI:71302"/>
        <dbReference type="ChEBI" id="CHEBI:71310"/>
        <dbReference type="EC" id="2.7.7.77"/>
    </reaction>
</comment>
<dbReference type="GO" id="GO:0046872">
    <property type="term" value="F:metal ion binding"/>
    <property type="evidence" value="ECO:0007669"/>
    <property type="project" value="UniProtKB-KW"/>
</dbReference>
<comment type="subcellular location">
    <subcellularLocation>
        <location evidence="8">Cytoplasm</location>
    </subcellularLocation>
</comment>
<dbReference type="Gene3D" id="3.90.550.10">
    <property type="entry name" value="Spore Coat Polysaccharide Biosynthesis Protein SpsA, Chain A"/>
    <property type="match status" value="1"/>
</dbReference>
<feature type="binding site" evidence="8">
    <location>
        <position position="114"/>
    </location>
    <ligand>
        <name>GTP</name>
        <dbReference type="ChEBI" id="CHEBI:37565"/>
    </ligand>
</feature>
<dbReference type="HAMAP" id="MF_00316">
    <property type="entry name" value="MobA"/>
    <property type="match status" value="1"/>
</dbReference>
<proteinExistence type="inferred from homology"/>
<reference evidence="10 11" key="1">
    <citation type="journal article" date="2018" name="Int. J. Syst. Evol. Microbiol.">
        <title>Parvibium lacunae gen. nov., sp. nov., a new member of the family Alcaligenaceae isolated from a freshwater pond.</title>
        <authorList>
            <person name="Chen W.M."/>
            <person name="Xie P.B."/>
            <person name="Hsu M.Y."/>
            <person name="Sheu S.Y."/>
        </authorList>
    </citation>
    <scope>NUCLEOTIDE SEQUENCE [LARGE SCALE GENOMIC DNA]</scope>
    <source>
        <strain evidence="10 11">KMB9</strain>
    </source>
</reference>
<comment type="subunit">
    <text evidence="8">Monomer.</text>
</comment>
<keyword evidence="4 8" id="KW-0547">Nucleotide-binding</keyword>
<keyword evidence="3 8" id="KW-0479">Metal-binding</keyword>
<sequence>MAPPDSITAVILAGGAARRLGGIDKGLQEYAGKPLIQHAIEHVQPQVAQIIVSANRHLNRYSALGYPVIPDLSWLASGRSPTPAQPQHYAGPLAGILSALAYCQTPWLCSLPVDAPTLPPDLLTQLWHGALQQNTALAYAIMDDRSQYAAALVHKQLYPELVRIYQGGERRLHLAWSACNGKGVVIASQTPFLNLNEWTDYERPFMEKRD</sequence>
<comment type="similarity">
    <text evidence="8">Belongs to the MobA family.</text>
</comment>
<dbReference type="OrthoDB" id="9788394at2"/>
<evidence type="ECO:0000313" key="11">
    <source>
        <dbReference type="Proteomes" id="UP000252357"/>
    </source>
</evidence>
<feature type="binding site" evidence="8">
    <location>
        <position position="71"/>
    </location>
    <ligand>
        <name>GTP</name>
        <dbReference type="ChEBI" id="CHEBI:37565"/>
    </ligand>
</feature>
<comment type="domain">
    <text evidence="8">The N-terminal domain determines nucleotide recognition and specific binding, while the C-terminal domain determines the specific binding to the target protein.</text>
</comment>
<feature type="binding site" evidence="8">
    <location>
        <begin position="12"/>
        <end position="14"/>
    </location>
    <ligand>
        <name>GTP</name>
        <dbReference type="ChEBI" id="CHEBI:37565"/>
    </ligand>
</feature>
<keyword evidence="5 8" id="KW-0460">Magnesium</keyword>
<keyword evidence="7 8" id="KW-0501">Molybdenum cofactor biosynthesis</keyword>
<name>A0A368L3T6_9BURK</name>
<evidence type="ECO:0000256" key="2">
    <source>
        <dbReference type="ARBA" id="ARBA00022679"/>
    </source>
</evidence>
<dbReference type="EMBL" id="QPGB01000002">
    <property type="protein sequence ID" value="RCS58251.1"/>
    <property type="molecule type" value="Genomic_DNA"/>
</dbReference>
<dbReference type="InterPro" id="IPR013482">
    <property type="entry name" value="Molybde_CF_guanTrfase"/>
</dbReference>
<comment type="function">
    <text evidence="8">Transfers a GMP moiety from GTP to Mo-molybdopterin (Mo-MPT) cofactor (Moco or molybdenum cofactor) to form Mo-molybdopterin guanine dinucleotide (Mo-MGD) cofactor.</text>
</comment>
<evidence type="ECO:0000256" key="1">
    <source>
        <dbReference type="ARBA" id="ARBA00022490"/>
    </source>
</evidence>
<evidence type="ECO:0000256" key="7">
    <source>
        <dbReference type="ARBA" id="ARBA00023150"/>
    </source>
</evidence>